<feature type="domain" description="Leucine-binding protein" evidence="4">
    <location>
        <begin position="25"/>
        <end position="360"/>
    </location>
</feature>
<keyword evidence="6" id="KW-1185">Reference proteome</keyword>
<dbReference type="Pfam" id="PF13458">
    <property type="entry name" value="Peripla_BP_6"/>
    <property type="match status" value="1"/>
</dbReference>
<evidence type="ECO:0000256" key="3">
    <source>
        <dbReference type="SAM" id="SignalP"/>
    </source>
</evidence>
<proteinExistence type="inferred from homology"/>
<dbReference type="CDD" id="cd06359">
    <property type="entry name" value="PBP1_Nba-like"/>
    <property type="match status" value="1"/>
</dbReference>
<evidence type="ECO:0000256" key="1">
    <source>
        <dbReference type="ARBA" id="ARBA00010062"/>
    </source>
</evidence>
<reference evidence="5 6" key="1">
    <citation type="submission" date="2018-10" db="EMBL/GenBank/DDBJ databases">
        <authorList>
            <person name="Criscuolo A."/>
        </authorList>
    </citation>
    <scope>NUCLEOTIDE SEQUENCE [LARGE SCALE GENOMIC DNA]</scope>
    <source>
        <strain evidence="5">DnA1</strain>
    </source>
</reference>
<organism evidence="5 6">
    <name type="scientific">Pigmentiphaga humi</name>
    <dbReference type="NCBI Taxonomy" id="2478468"/>
    <lineage>
        <taxon>Bacteria</taxon>
        <taxon>Pseudomonadati</taxon>
        <taxon>Pseudomonadota</taxon>
        <taxon>Betaproteobacteria</taxon>
        <taxon>Burkholderiales</taxon>
        <taxon>Alcaligenaceae</taxon>
        <taxon>Pigmentiphaga</taxon>
    </lineage>
</organism>
<evidence type="ECO:0000256" key="2">
    <source>
        <dbReference type="ARBA" id="ARBA00022729"/>
    </source>
</evidence>
<dbReference type="InterPro" id="IPR051010">
    <property type="entry name" value="BCAA_transport"/>
</dbReference>
<sequence length="388" mass="41731">MKSMKMIAVAVILQTAFAASAVAAVKIGFVSTMSGPGSVLGQDQYDGFMLAVEQGKGKLGGVDVEVIKQDDQMKPEVGLQVVRELLQRDKAPIITGLIYSNVMMAVHRPITSAEVFLIGSNAGPTPITGKGCSPYFFSTSWNNDQLHEAGGQLANMMGVKKVHLLAANYQAGKDAMEGFKRTFKGQVIGETFTQVNQPDYSVEISAVAAEKPEAIYTFYPGGMGVNFVKQYRQAGMFDKMPILSSSTIDGSTLPALQDAALGAVTAAPYSPDLDNAANKKFAEAYRKKYNREPSIYAAQSYDAANLIASALAKTKGNVADKAAFRAALREAKFDSVRGYFAFNTNQFPIAPFYRVDVAKDANGKAAFVTKGVIFERSKDSFAGECQMK</sequence>
<name>A0A3P4B543_9BURK</name>
<dbReference type="PANTHER" id="PTHR30483">
    <property type="entry name" value="LEUCINE-SPECIFIC-BINDING PROTEIN"/>
    <property type="match status" value="1"/>
</dbReference>
<feature type="chain" id="PRO_5018075772" evidence="3">
    <location>
        <begin position="24"/>
        <end position="388"/>
    </location>
</feature>
<accession>A0A3P4B543</accession>
<dbReference type="SUPFAM" id="SSF53822">
    <property type="entry name" value="Periplasmic binding protein-like I"/>
    <property type="match status" value="1"/>
</dbReference>
<dbReference type="Proteomes" id="UP000277294">
    <property type="component" value="Unassembled WGS sequence"/>
</dbReference>
<protein>
    <submittedName>
        <fullName evidence="5">Leucine-, isoleucine-, valine-, threonine-, and alanine-binding protein</fullName>
    </submittedName>
</protein>
<comment type="similarity">
    <text evidence="1">Belongs to the leucine-binding protein family.</text>
</comment>
<dbReference type="InterPro" id="IPR028082">
    <property type="entry name" value="Peripla_BP_I"/>
</dbReference>
<dbReference type="RefSeq" id="WP_124080627.1">
    <property type="nucleotide sequence ID" value="NZ_UWPJ01000025.1"/>
</dbReference>
<evidence type="ECO:0000313" key="6">
    <source>
        <dbReference type="Proteomes" id="UP000277294"/>
    </source>
</evidence>
<dbReference type="OrthoDB" id="8522748at2"/>
<evidence type="ECO:0000313" key="5">
    <source>
        <dbReference type="EMBL" id="VCU71162.1"/>
    </source>
</evidence>
<evidence type="ECO:0000259" key="4">
    <source>
        <dbReference type="Pfam" id="PF13458"/>
    </source>
</evidence>
<keyword evidence="2 3" id="KW-0732">Signal</keyword>
<dbReference type="PANTHER" id="PTHR30483:SF6">
    <property type="entry name" value="PERIPLASMIC BINDING PROTEIN OF ABC TRANSPORTER FOR NATURAL AMINO ACIDS"/>
    <property type="match status" value="1"/>
</dbReference>
<dbReference type="InterPro" id="IPR028081">
    <property type="entry name" value="Leu-bd"/>
</dbReference>
<gene>
    <name evidence="5" type="primary">braC_3</name>
    <name evidence="5" type="ORF">PIGHUM_03243</name>
</gene>
<feature type="signal peptide" evidence="3">
    <location>
        <begin position="1"/>
        <end position="23"/>
    </location>
</feature>
<dbReference type="Gene3D" id="3.40.50.2300">
    <property type="match status" value="2"/>
</dbReference>
<dbReference type="EMBL" id="UWPJ01000025">
    <property type="protein sequence ID" value="VCU71162.1"/>
    <property type="molecule type" value="Genomic_DNA"/>
</dbReference>
<dbReference type="AlphaFoldDB" id="A0A3P4B543"/>